<dbReference type="Proteomes" id="UP000715095">
    <property type="component" value="Unassembled WGS sequence"/>
</dbReference>
<evidence type="ECO:0000313" key="1">
    <source>
        <dbReference type="EMBL" id="MBM6703394.1"/>
    </source>
</evidence>
<sequence>MSTPRYIREYLTAHPDAHRDEVIDRLGYDFEHETVRGPVYDSWGESVMDEHNCLELREELQELLASFKTEDSKAAYEIARLGLNPQQLTEYRTSISSFVTSCLDAYEPKLTDFIVEAVDPEEEVRPAGSLRVQFQDGYGDRLVGTYVRLAPAAANSSPDQPLRMELSREMVIENSEGYESPDMLPSVRHAVQRHLLTHYDEIREEAIAVTEERSSELEAENEPATAEMPPLHYAVRDAAGELAARTPDLAALYRESFPDSQLDGNASLEDVRNTVQQRQVTDELRFTERLVHGHGFSWDAAEREETPNPSEHLFLCNAQGDVVMKVNPETTQAEVDREQAWAKEREPVVAVLAESYRKAGRPEKFVSEFAKRLDEALKSAQLEGKTFSLNVYDRNAPSKNAVTIELKQSSKERTR</sequence>
<dbReference type="RefSeq" id="WP_205101871.1">
    <property type="nucleotide sequence ID" value="NZ_JACJJC010000003.1"/>
</dbReference>
<protein>
    <recommendedName>
        <fullName evidence="3">Large polyvalent protein associated domain-containing protein</fullName>
    </recommendedName>
</protein>
<accession>A0ABS2DPX7</accession>
<evidence type="ECO:0008006" key="3">
    <source>
        <dbReference type="Google" id="ProtNLM"/>
    </source>
</evidence>
<reference evidence="1 2" key="1">
    <citation type="journal article" date="2021" name="Sci. Rep.">
        <title>The distribution of antibiotic resistance genes in chicken gut microbiota commensals.</title>
        <authorList>
            <person name="Juricova H."/>
            <person name="Matiasovicova J."/>
            <person name="Kubasova T."/>
            <person name="Cejkova D."/>
            <person name="Rychlik I."/>
        </authorList>
    </citation>
    <scope>NUCLEOTIDE SEQUENCE [LARGE SCALE GENOMIC DNA]</scope>
    <source>
        <strain evidence="1 2">An829</strain>
    </source>
</reference>
<name>A0ABS2DPX7_9BURK</name>
<evidence type="ECO:0000313" key="2">
    <source>
        <dbReference type="Proteomes" id="UP000715095"/>
    </source>
</evidence>
<comment type="caution">
    <text evidence="1">The sequence shown here is derived from an EMBL/GenBank/DDBJ whole genome shotgun (WGS) entry which is preliminary data.</text>
</comment>
<gene>
    <name evidence="1" type="ORF">H6A60_02605</name>
</gene>
<dbReference type="EMBL" id="JACJJC010000003">
    <property type="protein sequence ID" value="MBM6703394.1"/>
    <property type="molecule type" value="Genomic_DNA"/>
</dbReference>
<proteinExistence type="predicted"/>
<keyword evidence="2" id="KW-1185">Reference proteome</keyword>
<organism evidence="1 2">
    <name type="scientific">Sutterella massiliensis</name>
    <dbReference type="NCBI Taxonomy" id="1816689"/>
    <lineage>
        <taxon>Bacteria</taxon>
        <taxon>Pseudomonadati</taxon>
        <taxon>Pseudomonadota</taxon>
        <taxon>Betaproteobacteria</taxon>
        <taxon>Burkholderiales</taxon>
        <taxon>Sutterellaceae</taxon>
        <taxon>Sutterella</taxon>
    </lineage>
</organism>